<feature type="compositionally biased region" description="Basic residues" evidence="2">
    <location>
        <begin position="183"/>
        <end position="194"/>
    </location>
</feature>
<dbReference type="InterPro" id="IPR013083">
    <property type="entry name" value="Znf_RING/FYVE/PHD"/>
</dbReference>
<sequence>MSYLNGGQSATADETATARILQSLSQKSHESSAAAAAAAAAASAAASASGTTTKQLYGRHHSYEPPLAVNANAGASSVSVGTSSRHRYDSSGSTDGRRTSGSTDGSTTFFVDNIPLKECSNSSAMHYSSRDDDEGNSIEVRPGPVDPSAGRFYILQAIMQDHTYCEPSAVTSSSTVASTTDQHHHHHHHHHYPSSHHQNSIQSNSVATATGADMFVSSSTSSTSGVANLSTAPTATPTAPAMAIPVAHMNLAKLTSAALASDLLGGGAGGKGAGRTGMFEYHLYQAKGGLSTTRPGAHDDNDDAQSVISNGSRGAGQDNDLGEETDTAPECEGEDDSVTRCICDLTHDDGYMICCDKCS</sequence>
<keyword evidence="1" id="KW-0156">Chromatin regulator</keyword>
<dbReference type="GO" id="GO:0006325">
    <property type="term" value="P:chromatin organization"/>
    <property type="evidence" value="ECO:0007669"/>
    <property type="project" value="UniProtKB-KW"/>
</dbReference>
<feature type="compositionally biased region" description="Low complexity" evidence="2">
    <location>
        <begin position="90"/>
        <end position="107"/>
    </location>
</feature>
<dbReference type="Gene3D" id="3.30.40.10">
    <property type="entry name" value="Zinc/RING finger domain, C3HC4 (zinc finger)"/>
    <property type="match status" value="1"/>
</dbReference>
<dbReference type="PANTHER" id="PTHR46462">
    <property type="entry name" value="UPSET, ISOFORM A"/>
    <property type="match status" value="1"/>
</dbReference>
<evidence type="ECO:0000313" key="3">
    <source>
        <dbReference type="EnsemblMetazoa" id="AFAF000292-PA"/>
    </source>
</evidence>
<feature type="compositionally biased region" description="Acidic residues" evidence="2">
    <location>
        <begin position="320"/>
        <end position="334"/>
    </location>
</feature>
<feature type="region of interest" description="Disordered" evidence="2">
    <location>
        <begin position="67"/>
        <end position="107"/>
    </location>
</feature>
<dbReference type="Proteomes" id="UP000075886">
    <property type="component" value="Unassembled WGS sequence"/>
</dbReference>
<feature type="region of interest" description="Disordered" evidence="2">
    <location>
        <begin position="123"/>
        <end position="146"/>
    </location>
</feature>
<reference evidence="3" key="2">
    <citation type="submission" date="2020-05" db="UniProtKB">
        <authorList>
            <consortium name="EnsemblMetazoa"/>
        </authorList>
    </citation>
    <scope>IDENTIFICATION</scope>
    <source>
        <strain evidence="3">FAR1</strain>
    </source>
</reference>
<dbReference type="EMBL" id="AXCN02001826">
    <property type="status" value="NOT_ANNOTATED_CDS"/>
    <property type="molecule type" value="Genomic_DNA"/>
</dbReference>
<evidence type="ECO:0000313" key="4">
    <source>
        <dbReference type="Proteomes" id="UP000075886"/>
    </source>
</evidence>
<evidence type="ECO:0000256" key="1">
    <source>
        <dbReference type="ARBA" id="ARBA00022853"/>
    </source>
</evidence>
<name>A0A182PZW4_9DIPT</name>
<keyword evidence="4" id="KW-1185">Reference proteome</keyword>
<dbReference type="EnsemblMetazoa" id="AFAF000292-RA">
    <property type="protein sequence ID" value="AFAF000292-PA"/>
    <property type="gene ID" value="AFAF000292"/>
</dbReference>
<proteinExistence type="predicted"/>
<dbReference type="GO" id="GO:0034967">
    <property type="term" value="C:Set3 complex"/>
    <property type="evidence" value="ECO:0007669"/>
    <property type="project" value="TreeGrafter"/>
</dbReference>
<feature type="region of interest" description="Disordered" evidence="2">
    <location>
        <begin position="174"/>
        <end position="204"/>
    </location>
</feature>
<protein>
    <submittedName>
        <fullName evidence="3">Uncharacterized protein</fullName>
    </submittedName>
</protein>
<feature type="compositionally biased region" description="Low complexity" evidence="2">
    <location>
        <begin position="195"/>
        <end position="204"/>
    </location>
</feature>
<evidence type="ECO:0000256" key="2">
    <source>
        <dbReference type="SAM" id="MobiDB-lite"/>
    </source>
</evidence>
<feature type="compositionally biased region" description="Low complexity" evidence="2">
    <location>
        <begin position="68"/>
        <end position="83"/>
    </location>
</feature>
<dbReference type="PANTHER" id="PTHR46462:SF3">
    <property type="entry name" value="UPSET, ISOFORM A"/>
    <property type="match status" value="1"/>
</dbReference>
<dbReference type="GO" id="GO:0070210">
    <property type="term" value="C:Rpd3L-Expanded complex"/>
    <property type="evidence" value="ECO:0007669"/>
    <property type="project" value="TreeGrafter"/>
</dbReference>
<feature type="region of interest" description="Disordered" evidence="2">
    <location>
        <begin position="290"/>
        <end position="334"/>
    </location>
</feature>
<dbReference type="STRING" id="69004.A0A182PZW4"/>
<dbReference type="GO" id="GO:0006355">
    <property type="term" value="P:regulation of DNA-templated transcription"/>
    <property type="evidence" value="ECO:0007669"/>
    <property type="project" value="TreeGrafter"/>
</dbReference>
<accession>A0A182PZW4</accession>
<reference evidence="4" key="1">
    <citation type="submission" date="2014-01" db="EMBL/GenBank/DDBJ databases">
        <title>The Genome Sequence of Anopheles farauti FAR1 (V2).</title>
        <authorList>
            <consortium name="The Broad Institute Genomics Platform"/>
            <person name="Neafsey D.E."/>
            <person name="Besansky N."/>
            <person name="Howell P."/>
            <person name="Walton C."/>
            <person name="Young S.K."/>
            <person name="Zeng Q."/>
            <person name="Gargeya S."/>
            <person name="Fitzgerald M."/>
            <person name="Haas B."/>
            <person name="Abouelleil A."/>
            <person name="Allen A.W."/>
            <person name="Alvarado L."/>
            <person name="Arachchi H.M."/>
            <person name="Berlin A.M."/>
            <person name="Chapman S.B."/>
            <person name="Gainer-Dewar J."/>
            <person name="Goldberg J."/>
            <person name="Griggs A."/>
            <person name="Gujja S."/>
            <person name="Hansen M."/>
            <person name="Howarth C."/>
            <person name="Imamovic A."/>
            <person name="Ireland A."/>
            <person name="Larimer J."/>
            <person name="McCowan C."/>
            <person name="Murphy C."/>
            <person name="Pearson M."/>
            <person name="Poon T.W."/>
            <person name="Priest M."/>
            <person name="Roberts A."/>
            <person name="Saif S."/>
            <person name="Shea T."/>
            <person name="Sisk P."/>
            <person name="Sykes S."/>
            <person name="Wortman J."/>
            <person name="Nusbaum C."/>
            <person name="Birren B."/>
        </authorList>
    </citation>
    <scope>NUCLEOTIDE SEQUENCE [LARGE SCALE GENOMIC DNA]</scope>
    <source>
        <strain evidence="4">FAR1</strain>
    </source>
</reference>
<organism evidence="3 4">
    <name type="scientific">Anopheles farauti</name>
    <dbReference type="NCBI Taxonomy" id="69004"/>
    <lineage>
        <taxon>Eukaryota</taxon>
        <taxon>Metazoa</taxon>
        <taxon>Ecdysozoa</taxon>
        <taxon>Arthropoda</taxon>
        <taxon>Hexapoda</taxon>
        <taxon>Insecta</taxon>
        <taxon>Pterygota</taxon>
        <taxon>Neoptera</taxon>
        <taxon>Endopterygota</taxon>
        <taxon>Diptera</taxon>
        <taxon>Nematocera</taxon>
        <taxon>Culicoidea</taxon>
        <taxon>Culicidae</taxon>
        <taxon>Anophelinae</taxon>
        <taxon>Anopheles</taxon>
    </lineage>
</organism>
<dbReference type="VEuPathDB" id="VectorBase:AFAF000292"/>
<dbReference type="AlphaFoldDB" id="A0A182PZW4"/>